<dbReference type="GO" id="GO:0003677">
    <property type="term" value="F:DNA binding"/>
    <property type="evidence" value="ECO:0007669"/>
    <property type="project" value="UniProtKB-UniRule"/>
</dbReference>
<dbReference type="InterPro" id="IPR042102">
    <property type="entry name" value="RNA_pol_Rpb1_3_sf"/>
</dbReference>
<sequence>MENYIYQNTLISKKQLKNLLSWCFTKYGSIKACFLADELKYLGFKYATQAGISISIEDLRVPEIKNSILNTANREILNTEKIYSKGKITEVERYQKIIDTWNITSESLKDEVVNYFKKYDPLNSVYMMAFSGARGNLSQVRQLVGMRGLMSDPSGQIMNLPIKKNFREGLSITDYLMSSYGARKGIVDTALKTANSGYLTRRLIDVAQDIIIREKDCLTTHSFLVSYDKNKSQQFSENVIGRILNKAVYAPKTKEVLAEKNTQITSRLLQKFKQNKIKNLYVRSPLTCQLYRSICQTCYGWDLATENLVDMGEAVGIIAGQSIGEPGTQLTMRTFHTGGIFTSKASQQLVSSIDGQIKFSKLLKTSILRTNRGENVLLTENSGSLTIVPTTDSANLVQIDLPRNTILFILNTQFVKKDTVLGQLAENIKQIRTETKQIVSDSCGEIFMPKIKSENKLTTKNKLLWILSGKVYQAPMNSFLNFYFDSKINKDSYIFRSKIINQQPGLITLAPDSSKTYQQNIEIKNNILLLKNSNIRKLSSSKLNQEFLLSVDTLNFLIQTELLSLKFQIQKLTNKNFGKLISKNFSTFTGGYIFYSHKIKRKTPITFLYNSEKLLTRTLIWLSEEIHNITCDPSFLTYENNSIISPKTEILPNLFSKTSGILSIKEKNNIIKEVSIKPGFSHRVDDFNLVKNIDNKVFFPGEIILNDIEIDKISLCQVEKNESFSQILIRPINIYEVSYAREYKTKIEKNFQSNKLINLIHKVDYPYNSGERIKTSGQVEILNQFLSFKLKNSLKKDNRVQIKILKDKRKNNLNFSFLEKFSLNHFVPADLKYTTIQSCFIIKKNQFIDKYSTLGFLETSTLKSLEIVKLKSKRKKNRQLFLISNEDCLKLRKRDVRNKNIKDFIFDNINLNKLGKILIDNNEILTIQKGRPYFFPNCQDTDFINSNDLKYKLIDLDLSYSNLFNKKYININYCNITNKPSHLIPLKNYYEKLDFPKILIKKRGKYYSSGIPILVREFLVSKKDNKPSKLANLEKIPWNGYLDYKDKTYKTKRRDLLTYLDRVRLENVFLMFVKSSEIVTNKVKTNNTSDSKIELATLGLLEHPFRNIGIHSITEDYFEKDVNSVFCKNGEFIESGQTIGFLNFEKEITGDIVQGLPRIEELLEARKKKRISKYTPKNFKKSLLIRQTAIDPSFEFRKLGTTVKENEKINPHNLLKIYFNYFAKIKYFIKDGSRKINLCKLTDNYEASYKSFKKVQCLILNSVQSVYQSQGVTIANKHLEVIIKQMTTKVLITHEGNTPLLPREVVDLYHINYINQIVRNQNKSTACYVPLLLGITKAALNNPSFISAASFQETTKVLTKAAIEGRLDWLRGLKENIIIGHLIPSGTGYKNYANSFKKKLKLHLPSTSKIIDLKVF</sequence>
<comment type="subunit">
    <text evidence="6">In plastids the minimal PEP RNA polymerase catalytic core is composed of four subunits: alpha, beta, beta', and beta''. When a (nuclear-encoded) sigma factor is associated with the core the holoenzyme is formed, which can initiate transcription.</text>
</comment>
<evidence type="ECO:0000259" key="7">
    <source>
        <dbReference type="Pfam" id="PF04983"/>
    </source>
</evidence>
<accession>A0A9E8YJY2</accession>
<feature type="domain" description="RNA polymerase Rpb1" evidence="8">
    <location>
        <begin position="169"/>
        <end position="1339"/>
    </location>
</feature>
<feature type="binding site" evidence="6">
    <location>
        <position position="298"/>
    </location>
    <ligand>
        <name>Zn(2+)</name>
        <dbReference type="ChEBI" id="CHEBI:29105"/>
    </ligand>
</feature>
<dbReference type="InterPro" id="IPR012756">
    <property type="entry name" value="DNA-dir_RpoC2_beta_pp"/>
</dbReference>
<keyword evidence="6" id="KW-0479">Metal-binding</keyword>
<protein>
    <recommendedName>
        <fullName evidence="6">DNA-directed RNA polymerase subunit beta''</fullName>
        <ecNumber evidence="6">2.7.7.6</ecNumber>
    </recommendedName>
    <alternativeName>
        <fullName evidence="6">PEP</fullName>
    </alternativeName>
    <alternativeName>
        <fullName evidence="6">Plastid-encoded RNA polymerase subunit beta''</fullName>
        <shortName evidence="6">RNA polymerase subunit beta''</shortName>
    </alternativeName>
</protein>
<dbReference type="GO" id="GO:0008270">
    <property type="term" value="F:zinc ion binding"/>
    <property type="evidence" value="ECO:0007669"/>
    <property type="project" value="UniProtKB-UniRule"/>
</dbReference>
<dbReference type="Pfam" id="PF04983">
    <property type="entry name" value="RNA_pol_Rpb1_3"/>
    <property type="match status" value="1"/>
</dbReference>
<evidence type="ECO:0000256" key="4">
    <source>
        <dbReference type="ARBA" id="ARBA00022833"/>
    </source>
</evidence>
<dbReference type="InterPro" id="IPR038120">
    <property type="entry name" value="Rpb1_funnel_sf"/>
</dbReference>
<comment type="similarity">
    <text evidence="6">Belongs to the RNA polymerase beta' chain family. RpoC2 subfamily.</text>
</comment>
<evidence type="ECO:0000313" key="10">
    <source>
        <dbReference type="EMBL" id="WAJ57602.1"/>
    </source>
</evidence>
<dbReference type="Pfam" id="PF05000">
    <property type="entry name" value="RNA_pol_Rpb1_4"/>
    <property type="match status" value="1"/>
</dbReference>
<dbReference type="GO" id="GO:0009507">
    <property type="term" value="C:chloroplast"/>
    <property type="evidence" value="ECO:0007669"/>
    <property type="project" value="UniProtKB-SubCell"/>
</dbReference>
<organism evidence="10">
    <name type="scientific">Actinocyclus sp.</name>
    <name type="common">in: diatoms</name>
    <dbReference type="NCBI Taxonomy" id="1923973"/>
    <lineage>
        <taxon>Eukaryota</taxon>
        <taxon>Sar</taxon>
        <taxon>Stramenopiles</taxon>
        <taxon>Ochrophyta</taxon>
        <taxon>Bacillariophyta</taxon>
        <taxon>Coscinodiscophyceae</taxon>
        <taxon>Coscinodiscophycidae</taxon>
        <taxon>Coscinodiscales</taxon>
        <taxon>Hemidiscaceae</taxon>
        <taxon>Actinocyclus</taxon>
    </lineage>
</organism>
<dbReference type="CDD" id="cd02655">
    <property type="entry name" value="RNAP_beta'_C"/>
    <property type="match status" value="1"/>
</dbReference>
<keyword evidence="1 6" id="KW-0240">DNA-directed RNA polymerase</keyword>
<proteinExistence type="inferred from homology"/>
<dbReference type="InterPro" id="IPR007066">
    <property type="entry name" value="RNA_pol_Rpb1_3"/>
</dbReference>
<dbReference type="GO" id="GO:0006351">
    <property type="term" value="P:DNA-templated transcription"/>
    <property type="evidence" value="ECO:0007669"/>
    <property type="project" value="UniProtKB-UniRule"/>
</dbReference>
<feature type="binding site" evidence="6">
    <location>
        <position position="288"/>
    </location>
    <ligand>
        <name>Zn(2+)</name>
        <dbReference type="ChEBI" id="CHEBI:29105"/>
    </ligand>
</feature>
<feature type="domain" description="RNA polymerase Rpb1" evidence="7">
    <location>
        <begin position="8"/>
        <end position="59"/>
    </location>
</feature>
<dbReference type="Gene3D" id="1.10.274.100">
    <property type="entry name" value="RNA polymerase Rpb1, domain 3"/>
    <property type="match status" value="1"/>
</dbReference>
<keyword evidence="5 6" id="KW-0804">Transcription</keyword>
<dbReference type="SUPFAM" id="SSF64484">
    <property type="entry name" value="beta and beta-prime subunits of DNA dependent RNA-polymerase"/>
    <property type="match status" value="1"/>
</dbReference>
<keyword evidence="4 6" id="KW-0862">Zinc</keyword>
<gene>
    <name evidence="6 10" type="primary">rpoC2</name>
</gene>
<keyword evidence="10" id="KW-0150">Chloroplast</keyword>
<comment type="cofactor">
    <cofactor evidence="6">
        <name>Zn(2+)</name>
        <dbReference type="ChEBI" id="CHEBI:29105"/>
    </cofactor>
    <text evidence="6">Binds 1 Zn(2+) ion per subunit.</text>
</comment>
<dbReference type="NCBIfam" id="TIGR02388">
    <property type="entry name" value="rpoC2_cyan"/>
    <property type="match status" value="1"/>
</dbReference>
<dbReference type="Pfam" id="PF04998">
    <property type="entry name" value="RNA_pol_Rpb1_5"/>
    <property type="match status" value="1"/>
</dbReference>
<keyword evidence="10" id="KW-0934">Plastid</keyword>
<dbReference type="InterPro" id="IPR045867">
    <property type="entry name" value="DNA-dir_RpoC_beta_prime"/>
</dbReference>
<dbReference type="HAMAP" id="MF_01324">
    <property type="entry name" value="RNApol_bact_RpoC2"/>
    <property type="match status" value="1"/>
</dbReference>
<name>A0A9E8YJY2_9STRA</name>
<feature type="binding site" evidence="6">
    <location>
        <position position="295"/>
    </location>
    <ligand>
        <name>Zn(2+)</name>
        <dbReference type="ChEBI" id="CHEBI:29105"/>
    </ligand>
</feature>
<evidence type="ECO:0000259" key="9">
    <source>
        <dbReference type="Pfam" id="PF05000"/>
    </source>
</evidence>
<dbReference type="PANTHER" id="PTHR19376:SF63">
    <property type="entry name" value="DNA-DIRECTED RNA POLYMERASE SUBUNIT BETA"/>
    <property type="match status" value="1"/>
</dbReference>
<reference evidence="10" key="1">
    <citation type="submission" date="2022-02" db="EMBL/GenBank/DDBJ databases">
        <authorList>
            <person name="Wang Y."/>
            <person name="Chen N."/>
        </authorList>
    </citation>
    <scope>NUCLEOTIDE SEQUENCE</scope>
</reference>
<keyword evidence="2 6" id="KW-0808">Transferase</keyword>
<dbReference type="EMBL" id="OM827248">
    <property type="protein sequence ID" value="WAJ57602.1"/>
    <property type="molecule type" value="Genomic_DNA"/>
</dbReference>
<evidence type="ECO:0000256" key="5">
    <source>
        <dbReference type="ARBA" id="ARBA00023163"/>
    </source>
</evidence>
<evidence type="ECO:0000256" key="2">
    <source>
        <dbReference type="ARBA" id="ARBA00022679"/>
    </source>
</evidence>
<keyword evidence="3 6" id="KW-0548">Nucleotidyltransferase</keyword>
<dbReference type="GO" id="GO:0003899">
    <property type="term" value="F:DNA-directed RNA polymerase activity"/>
    <property type="evidence" value="ECO:0007669"/>
    <property type="project" value="UniProtKB-UniRule"/>
</dbReference>
<dbReference type="EC" id="2.7.7.6" evidence="6"/>
<dbReference type="Gene3D" id="1.10.1790.20">
    <property type="match status" value="1"/>
</dbReference>
<evidence type="ECO:0000256" key="6">
    <source>
        <dbReference type="HAMAP-Rule" id="MF_01324"/>
    </source>
</evidence>
<dbReference type="GO" id="GO:0000428">
    <property type="term" value="C:DNA-directed RNA polymerase complex"/>
    <property type="evidence" value="ECO:0007669"/>
    <property type="project" value="UniProtKB-KW"/>
</dbReference>
<dbReference type="InterPro" id="IPR007081">
    <property type="entry name" value="RNA_pol_Rpb1_5"/>
</dbReference>
<evidence type="ECO:0000256" key="3">
    <source>
        <dbReference type="ARBA" id="ARBA00022695"/>
    </source>
</evidence>
<evidence type="ECO:0000259" key="8">
    <source>
        <dbReference type="Pfam" id="PF04998"/>
    </source>
</evidence>
<feature type="domain" description="RNA polymerase Rpb1" evidence="9">
    <location>
        <begin position="88"/>
        <end position="166"/>
    </location>
</feature>
<comment type="subcellular location">
    <subcellularLocation>
        <location evidence="6">Plastid</location>
        <location evidence="6">Chloroplast</location>
    </subcellularLocation>
</comment>
<geneLocation type="chloroplast" evidence="10"/>
<dbReference type="InterPro" id="IPR007083">
    <property type="entry name" value="RNA_pol_Rpb1_4"/>
</dbReference>
<comment type="catalytic activity">
    <reaction evidence="6">
        <text>RNA(n) + a ribonucleoside 5'-triphosphate = RNA(n+1) + diphosphate</text>
        <dbReference type="Rhea" id="RHEA:21248"/>
        <dbReference type="Rhea" id="RHEA-COMP:14527"/>
        <dbReference type="Rhea" id="RHEA-COMP:17342"/>
        <dbReference type="ChEBI" id="CHEBI:33019"/>
        <dbReference type="ChEBI" id="CHEBI:61557"/>
        <dbReference type="ChEBI" id="CHEBI:140395"/>
        <dbReference type="EC" id="2.7.7.6"/>
    </reaction>
</comment>
<dbReference type="Gene3D" id="1.10.150.390">
    <property type="match status" value="1"/>
</dbReference>
<comment type="function">
    <text evidence="6">DNA-dependent RNA polymerase catalyzes the transcription of DNA into RNA using the four ribonucleoside triphosphates as substrates.</text>
</comment>
<feature type="binding site" evidence="6">
    <location>
        <position position="217"/>
    </location>
    <ligand>
        <name>Zn(2+)</name>
        <dbReference type="ChEBI" id="CHEBI:29105"/>
    </ligand>
</feature>
<evidence type="ECO:0000256" key="1">
    <source>
        <dbReference type="ARBA" id="ARBA00022478"/>
    </source>
</evidence>
<dbReference type="PANTHER" id="PTHR19376">
    <property type="entry name" value="DNA-DIRECTED RNA POLYMERASE"/>
    <property type="match status" value="1"/>
</dbReference>
<dbReference type="Gene3D" id="1.10.132.30">
    <property type="match status" value="1"/>
</dbReference>